<dbReference type="Pfam" id="PF02653">
    <property type="entry name" value="BPD_transp_2"/>
    <property type="match status" value="1"/>
</dbReference>
<feature type="transmembrane region" description="Helical" evidence="11">
    <location>
        <begin position="266"/>
        <end position="284"/>
    </location>
</feature>
<dbReference type="CDD" id="cd06579">
    <property type="entry name" value="TM_PBP1_transp_AraH_like"/>
    <property type="match status" value="1"/>
</dbReference>
<dbReference type="GeneID" id="76460693"/>
<dbReference type="AlphaFoldDB" id="A1WJR2"/>
<dbReference type="GO" id="GO:0022857">
    <property type="term" value="F:transmembrane transporter activity"/>
    <property type="evidence" value="ECO:0007669"/>
    <property type="project" value="InterPro"/>
</dbReference>
<evidence type="ECO:0000256" key="1">
    <source>
        <dbReference type="ARBA" id="ARBA00004651"/>
    </source>
</evidence>
<feature type="transmembrane region" description="Helical" evidence="11">
    <location>
        <begin position="36"/>
        <end position="59"/>
    </location>
</feature>
<proteinExistence type="predicted"/>
<dbReference type="HOGENOM" id="CLU_028880_0_1_4"/>
<feature type="transmembrane region" description="Helical" evidence="11">
    <location>
        <begin position="317"/>
        <end position="336"/>
    </location>
</feature>
<feature type="transmembrane region" description="Helical" evidence="11">
    <location>
        <begin position="117"/>
        <end position="138"/>
    </location>
</feature>
<feature type="transmembrane region" description="Helical" evidence="11">
    <location>
        <begin position="65"/>
        <end position="85"/>
    </location>
</feature>
<evidence type="ECO:0000256" key="4">
    <source>
        <dbReference type="ARBA" id="ARBA00022475"/>
    </source>
</evidence>
<dbReference type="OrthoDB" id="9799990at2"/>
<evidence type="ECO:0000256" key="5">
    <source>
        <dbReference type="ARBA" id="ARBA00022519"/>
    </source>
</evidence>
<keyword evidence="4" id="KW-1003">Cell membrane</keyword>
<dbReference type="eggNOG" id="COG1172">
    <property type="taxonomic scope" value="Bacteria"/>
</dbReference>
<dbReference type="PANTHER" id="PTHR32196">
    <property type="entry name" value="ABC TRANSPORTER PERMEASE PROTEIN YPHD-RELATED-RELATED"/>
    <property type="match status" value="1"/>
</dbReference>
<dbReference type="KEGG" id="vei:Veis_2121"/>
<evidence type="ECO:0000313" key="13">
    <source>
        <dbReference type="Proteomes" id="UP000000374"/>
    </source>
</evidence>
<keyword evidence="5" id="KW-0997">Cell inner membrane</keyword>
<reference evidence="13" key="1">
    <citation type="submission" date="2006-12" db="EMBL/GenBank/DDBJ databases">
        <title>Complete sequence of chromosome 1 of Verminephrobacter eiseniae EF01-2.</title>
        <authorList>
            <person name="Copeland A."/>
            <person name="Lucas S."/>
            <person name="Lapidus A."/>
            <person name="Barry K."/>
            <person name="Detter J.C."/>
            <person name="Glavina del Rio T."/>
            <person name="Dalin E."/>
            <person name="Tice H."/>
            <person name="Pitluck S."/>
            <person name="Chertkov O."/>
            <person name="Brettin T."/>
            <person name="Bruce D."/>
            <person name="Han C."/>
            <person name="Tapia R."/>
            <person name="Gilna P."/>
            <person name="Schmutz J."/>
            <person name="Larimer F."/>
            <person name="Land M."/>
            <person name="Hauser L."/>
            <person name="Kyrpides N."/>
            <person name="Kim E."/>
            <person name="Stahl D."/>
            <person name="Richardson P."/>
        </authorList>
    </citation>
    <scope>NUCLEOTIDE SEQUENCE [LARGE SCALE GENOMIC DNA]</scope>
    <source>
        <strain evidence="13">EF01-2</strain>
    </source>
</reference>
<organism evidence="12 13">
    <name type="scientific">Verminephrobacter eiseniae (strain EF01-2)</name>
    <dbReference type="NCBI Taxonomy" id="391735"/>
    <lineage>
        <taxon>Bacteria</taxon>
        <taxon>Pseudomonadati</taxon>
        <taxon>Pseudomonadota</taxon>
        <taxon>Betaproteobacteria</taxon>
        <taxon>Burkholderiales</taxon>
        <taxon>Comamonadaceae</taxon>
        <taxon>Verminephrobacter</taxon>
    </lineage>
</organism>
<comment type="subunit">
    <text evidence="2">The complex is composed of two ATP-binding proteins (LsrA), two transmembrane proteins (LsrC and LsrD) and a solute-binding protein (LsrB).</text>
</comment>
<comment type="function">
    <text evidence="9">Part of the ABC transporter complex LsrABCD involved in autoinducer 2 (AI-2) import. Probably responsible for the translocation of the substrate across the membrane.</text>
</comment>
<accession>A1WJR2</accession>
<evidence type="ECO:0000256" key="9">
    <source>
        <dbReference type="ARBA" id="ARBA00025439"/>
    </source>
</evidence>
<keyword evidence="6 11" id="KW-0812">Transmembrane</keyword>
<evidence type="ECO:0000256" key="7">
    <source>
        <dbReference type="ARBA" id="ARBA00022989"/>
    </source>
</evidence>
<evidence type="ECO:0000313" key="12">
    <source>
        <dbReference type="EMBL" id="ABM57869.1"/>
    </source>
</evidence>
<keyword evidence="13" id="KW-1185">Reference proteome</keyword>
<protein>
    <recommendedName>
        <fullName evidence="10">Autoinducer 2 import system permease protein LsrC</fullName>
    </recommendedName>
</protein>
<gene>
    <name evidence="12" type="ordered locus">Veis_2121</name>
</gene>
<keyword evidence="8 11" id="KW-0472">Membrane</keyword>
<feature type="transmembrane region" description="Helical" evidence="11">
    <location>
        <begin position="184"/>
        <end position="206"/>
    </location>
</feature>
<sequence length="356" mass="37491">MNPRLRRSLRDLLCDLPRDLLRGAPLQWLRDLRREWLLLSIIVVIVLAVGVRAPVFLTWRNGLDIANDSAILAILVMGQMLVLLTRGIDLSVASNLALTGMACALLGRSFADANIVLLIAVALAVGALLGSLNGWLITGFDLPPIVVTLGTLTAYRGAIFVASQGASISEQDIHPVIKGLPRQVWLGLPALVWLALLVLALGAVFLKLRQQGREIYALGGNPQAATYVGIPVLARLRLVYTLSGMLAGLAGLLWVGRYSIAYTELAAGYELTVVAACVIGGVSIGGGIGTVAGAALGVLFIGVVNSALSVIQVSPFWQQAISGAVILVSVTLNAGVQRRAVRQILQPQAADPRGLA</sequence>
<dbReference type="Proteomes" id="UP000000374">
    <property type="component" value="Chromosome"/>
</dbReference>
<feature type="transmembrane region" description="Helical" evidence="11">
    <location>
        <begin position="291"/>
        <end position="311"/>
    </location>
</feature>
<evidence type="ECO:0000256" key="10">
    <source>
        <dbReference type="ARBA" id="ARBA00039382"/>
    </source>
</evidence>
<dbReference type="EMBL" id="CP000542">
    <property type="protein sequence ID" value="ABM57869.1"/>
    <property type="molecule type" value="Genomic_DNA"/>
</dbReference>
<keyword evidence="7 11" id="KW-1133">Transmembrane helix</keyword>
<feature type="transmembrane region" description="Helical" evidence="11">
    <location>
        <begin position="238"/>
        <end position="260"/>
    </location>
</feature>
<dbReference type="PANTHER" id="PTHR32196:SF29">
    <property type="entry name" value="AUTOINDUCER 2 IMPORT SYSTEM PERMEASE PROTEIN LSRC"/>
    <property type="match status" value="1"/>
</dbReference>
<evidence type="ECO:0000256" key="3">
    <source>
        <dbReference type="ARBA" id="ARBA00022448"/>
    </source>
</evidence>
<evidence type="ECO:0000256" key="6">
    <source>
        <dbReference type="ARBA" id="ARBA00022692"/>
    </source>
</evidence>
<dbReference type="GO" id="GO:0005886">
    <property type="term" value="C:plasma membrane"/>
    <property type="evidence" value="ECO:0007669"/>
    <property type="project" value="UniProtKB-SubCell"/>
</dbReference>
<dbReference type="STRING" id="391735.Veis_2121"/>
<dbReference type="RefSeq" id="WP_011809875.1">
    <property type="nucleotide sequence ID" value="NC_008786.1"/>
</dbReference>
<name>A1WJR2_VEREI</name>
<evidence type="ECO:0000256" key="8">
    <source>
        <dbReference type="ARBA" id="ARBA00023136"/>
    </source>
</evidence>
<evidence type="ECO:0000256" key="11">
    <source>
        <dbReference type="SAM" id="Phobius"/>
    </source>
</evidence>
<keyword evidence="3" id="KW-0813">Transport</keyword>
<dbReference type="InterPro" id="IPR001851">
    <property type="entry name" value="ABC_transp_permease"/>
</dbReference>
<comment type="subcellular location">
    <subcellularLocation>
        <location evidence="1">Cell membrane</location>
        <topology evidence="1">Multi-pass membrane protein</topology>
    </subcellularLocation>
</comment>
<evidence type="ECO:0000256" key="2">
    <source>
        <dbReference type="ARBA" id="ARBA00011262"/>
    </source>
</evidence>